<evidence type="ECO:0000256" key="1">
    <source>
        <dbReference type="SAM" id="MobiDB-lite"/>
    </source>
</evidence>
<evidence type="ECO:0000313" key="2">
    <source>
        <dbReference type="EMBL" id="PYE14373.1"/>
    </source>
</evidence>
<gene>
    <name evidence="2" type="ORF">DFR67_113167</name>
</gene>
<name>A0A318RHH5_WILLI</name>
<organism evidence="2 3">
    <name type="scientific">Williamsia limnetica</name>
    <dbReference type="NCBI Taxonomy" id="882452"/>
    <lineage>
        <taxon>Bacteria</taxon>
        <taxon>Bacillati</taxon>
        <taxon>Actinomycetota</taxon>
        <taxon>Actinomycetes</taxon>
        <taxon>Mycobacteriales</taxon>
        <taxon>Nocardiaceae</taxon>
        <taxon>Williamsia</taxon>
    </lineage>
</organism>
<keyword evidence="3" id="KW-1185">Reference proteome</keyword>
<proteinExistence type="predicted"/>
<evidence type="ECO:0000313" key="3">
    <source>
        <dbReference type="Proteomes" id="UP000247591"/>
    </source>
</evidence>
<dbReference type="EMBL" id="QJSP01000013">
    <property type="protein sequence ID" value="PYE14373.1"/>
    <property type="molecule type" value="Genomic_DNA"/>
</dbReference>
<feature type="region of interest" description="Disordered" evidence="1">
    <location>
        <begin position="109"/>
        <end position="134"/>
    </location>
</feature>
<sequence>MRNPGKNAPPVGQGVLLPGTQRMMTISELASDSTSQVSAEFYCTTVGDSGPPSHVQKPSMDAWERRVIAGASDHAATQALHGRGPGGIQFQITWLEPDVELERVMAPGIEPTRTPDIDTEIDRYGATTPGGPRNGLESMMRISGCACSL</sequence>
<accession>A0A318RHH5</accession>
<dbReference type="AlphaFoldDB" id="A0A318RHH5"/>
<protein>
    <submittedName>
        <fullName evidence="2">Uncharacterized protein</fullName>
    </submittedName>
</protein>
<feature type="compositionally biased region" description="Basic and acidic residues" evidence="1">
    <location>
        <begin position="113"/>
        <end position="123"/>
    </location>
</feature>
<reference evidence="2 3" key="1">
    <citation type="submission" date="2018-06" db="EMBL/GenBank/DDBJ databases">
        <title>Genomic Encyclopedia of Type Strains, Phase IV (KMG-IV): sequencing the most valuable type-strain genomes for metagenomic binning, comparative biology and taxonomic classification.</title>
        <authorList>
            <person name="Goeker M."/>
        </authorList>
    </citation>
    <scope>NUCLEOTIDE SEQUENCE [LARGE SCALE GENOMIC DNA]</scope>
    <source>
        <strain evidence="2 3">DSM 45521</strain>
    </source>
</reference>
<dbReference type="Proteomes" id="UP000247591">
    <property type="component" value="Unassembled WGS sequence"/>
</dbReference>
<comment type="caution">
    <text evidence="2">The sequence shown here is derived from an EMBL/GenBank/DDBJ whole genome shotgun (WGS) entry which is preliminary data.</text>
</comment>